<accession>A0A0J9E650</accession>
<dbReference type="AlphaFoldDB" id="A0A0J9E650"/>
<feature type="domain" description="Bacterial sugar transferase" evidence="4">
    <location>
        <begin position="5"/>
        <end position="200"/>
    </location>
</feature>
<feature type="transmembrane region" description="Helical" evidence="3">
    <location>
        <begin position="12"/>
        <end position="34"/>
    </location>
</feature>
<dbReference type="PATRIC" id="fig|1675527.3.peg.3228"/>
<keyword evidence="3" id="KW-1133">Transmembrane helix</keyword>
<evidence type="ECO:0000256" key="3">
    <source>
        <dbReference type="SAM" id="Phobius"/>
    </source>
</evidence>
<dbReference type="GO" id="GO:0047360">
    <property type="term" value="F:undecaprenyl-phosphate galactose phosphotransferase activity"/>
    <property type="evidence" value="ECO:0007669"/>
    <property type="project" value="UniProtKB-EC"/>
</dbReference>
<keyword evidence="6" id="KW-1185">Reference proteome</keyword>
<dbReference type="Pfam" id="PF02397">
    <property type="entry name" value="Bac_transf"/>
    <property type="match status" value="1"/>
</dbReference>
<dbReference type="PANTHER" id="PTHR30576:SF20">
    <property type="entry name" value="QUINOVOSAMINEPHOSPHOTRANSFERAE-RELATED"/>
    <property type="match status" value="1"/>
</dbReference>
<evidence type="ECO:0000259" key="4">
    <source>
        <dbReference type="Pfam" id="PF02397"/>
    </source>
</evidence>
<comment type="caution">
    <text evidence="5">The sequence shown here is derived from an EMBL/GenBank/DDBJ whole genome shotgun (WGS) entry which is preliminary data.</text>
</comment>
<name>A0A0J9E650_9RHOB</name>
<dbReference type="RefSeq" id="WP_049643758.1">
    <property type="nucleotide sequence ID" value="NZ_LFTY01000002.1"/>
</dbReference>
<keyword evidence="3" id="KW-0472">Membrane</keyword>
<dbReference type="EC" id="2.7.8.6" evidence="5"/>
<sequence length="213" mass="24677">MTPAKRLLDLCVLLLITPLILPIGLIITAAILILDGRPVIFRQERMKTQTQAFYLWKFRTMVNDPDDAGVSGGDKDARVTRVGRFLRRTKFDELPQAVNVLRGDVSLVGPRPPLRRYVEDYPEIYGEVLKSRPGLTGIASYFFSRHEGWLLARCKTAAETDAVYRRRCIPRKARLDLIYQRNQSVCLDFWIFWWTTARILRLPGGRPLKVRYR</sequence>
<dbReference type="GO" id="GO:0000271">
    <property type="term" value="P:polysaccharide biosynthetic process"/>
    <property type="evidence" value="ECO:0007669"/>
    <property type="project" value="UniProtKB-KW"/>
</dbReference>
<dbReference type="InterPro" id="IPR003362">
    <property type="entry name" value="Bact_transf"/>
</dbReference>
<evidence type="ECO:0000256" key="1">
    <source>
        <dbReference type="ARBA" id="ARBA00006464"/>
    </source>
</evidence>
<comment type="similarity">
    <text evidence="1">Belongs to the bacterial sugar transferase family.</text>
</comment>
<reference evidence="5 6" key="1">
    <citation type="submission" date="2015-06" db="EMBL/GenBank/DDBJ databases">
        <title>Draft genome sequence of an Alphaproteobacteria species associated to the Mediterranean sponge Oscarella lobularis.</title>
        <authorList>
            <person name="Jourda C."/>
            <person name="Santini S."/>
            <person name="Claverie J.-M."/>
        </authorList>
    </citation>
    <scope>NUCLEOTIDE SEQUENCE [LARGE SCALE GENOMIC DNA]</scope>
    <source>
        <strain evidence="5">IGS</strain>
    </source>
</reference>
<gene>
    <name evidence="5" type="ORF">AIOL_003087</name>
</gene>
<dbReference type="Proteomes" id="UP000037178">
    <property type="component" value="Unassembled WGS sequence"/>
</dbReference>
<keyword evidence="3" id="KW-0812">Transmembrane</keyword>
<evidence type="ECO:0000256" key="2">
    <source>
        <dbReference type="ARBA" id="ARBA00023169"/>
    </source>
</evidence>
<evidence type="ECO:0000313" key="6">
    <source>
        <dbReference type="Proteomes" id="UP000037178"/>
    </source>
</evidence>
<dbReference type="OrthoDB" id="9808602at2"/>
<proteinExistence type="inferred from homology"/>
<protein>
    <submittedName>
        <fullName evidence="5">Undecaprenyl-phosphate galactosephosphotransferase</fullName>
        <ecNumber evidence="5">2.7.8.6</ecNumber>
    </submittedName>
</protein>
<dbReference type="EMBL" id="LFTY01000002">
    <property type="protein sequence ID" value="KMW58116.1"/>
    <property type="molecule type" value="Genomic_DNA"/>
</dbReference>
<evidence type="ECO:0000313" key="5">
    <source>
        <dbReference type="EMBL" id="KMW58116.1"/>
    </source>
</evidence>
<keyword evidence="2" id="KW-0270">Exopolysaccharide synthesis</keyword>
<keyword evidence="5" id="KW-0808">Transferase</keyword>
<dbReference type="STRING" id="1675527.AIOL_003087"/>
<organism evidence="5 6">
    <name type="scientific">Candidatus Rhodobacter oscarellae</name>
    <dbReference type="NCBI Taxonomy" id="1675527"/>
    <lineage>
        <taxon>Bacteria</taxon>
        <taxon>Pseudomonadati</taxon>
        <taxon>Pseudomonadota</taxon>
        <taxon>Alphaproteobacteria</taxon>
        <taxon>Rhodobacterales</taxon>
        <taxon>Rhodobacter group</taxon>
        <taxon>Rhodobacter</taxon>
    </lineage>
</organism>
<dbReference type="PANTHER" id="PTHR30576">
    <property type="entry name" value="COLANIC BIOSYNTHESIS UDP-GLUCOSE LIPID CARRIER TRANSFERASE"/>
    <property type="match status" value="1"/>
</dbReference>